<feature type="region of interest" description="Disordered" evidence="1">
    <location>
        <begin position="306"/>
        <end position="447"/>
    </location>
</feature>
<feature type="compositionally biased region" description="Polar residues" evidence="1">
    <location>
        <begin position="1059"/>
        <end position="1068"/>
    </location>
</feature>
<feature type="compositionally biased region" description="Polar residues" evidence="1">
    <location>
        <begin position="83"/>
        <end position="93"/>
    </location>
</feature>
<feature type="compositionally biased region" description="Polar residues" evidence="1">
    <location>
        <begin position="366"/>
        <end position="389"/>
    </location>
</feature>
<feature type="region of interest" description="Disordered" evidence="1">
    <location>
        <begin position="532"/>
        <end position="595"/>
    </location>
</feature>
<dbReference type="InterPro" id="IPR013087">
    <property type="entry name" value="Znf_C2H2_type"/>
</dbReference>
<feature type="compositionally biased region" description="Polar residues" evidence="1">
    <location>
        <begin position="101"/>
        <end position="125"/>
    </location>
</feature>
<comment type="caution">
    <text evidence="3">The sequence shown here is derived from an EMBL/GenBank/DDBJ whole genome shotgun (WGS) entry which is preliminary data.</text>
</comment>
<gene>
    <name evidence="3" type="ORF">UCRPC4_g00540</name>
</gene>
<dbReference type="Proteomes" id="UP000053317">
    <property type="component" value="Unassembled WGS sequence"/>
</dbReference>
<feature type="compositionally biased region" description="Polar residues" evidence="1">
    <location>
        <begin position="329"/>
        <end position="341"/>
    </location>
</feature>
<feature type="compositionally biased region" description="Basic and acidic residues" evidence="1">
    <location>
        <begin position="1045"/>
        <end position="1054"/>
    </location>
</feature>
<dbReference type="EMBL" id="LCWF01000012">
    <property type="protein sequence ID" value="KKY28551.1"/>
    <property type="molecule type" value="Genomic_DNA"/>
</dbReference>
<dbReference type="PROSITE" id="PS00028">
    <property type="entry name" value="ZINC_FINGER_C2H2_1"/>
    <property type="match status" value="1"/>
</dbReference>
<feature type="region of interest" description="Disordered" evidence="1">
    <location>
        <begin position="1045"/>
        <end position="1073"/>
    </location>
</feature>
<protein>
    <recommendedName>
        <fullName evidence="2">C2H2-type domain-containing protein</fullName>
    </recommendedName>
</protein>
<reference evidence="3 4" key="1">
    <citation type="submission" date="2015-05" db="EMBL/GenBank/DDBJ databases">
        <title>Distinctive expansion of gene families associated with plant cell wall degradation and secondary metabolism in the genomes of grapevine trunk pathogens.</title>
        <authorList>
            <person name="Lawrence D.P."/>
            <person name="Travadon R."/>
            <person name="Rolshausen P.E."/>
            <person name="Baumgartner K."/>
        </authorList>
    </citation>
    <scope>NUCLEOTIDE SEQUENCE [LARGE SCALE GENOMIC DNA]</scope>
    <source>
        <strain evidence="3">UCRPC4</strain>
    </source>
</reference>
<feature type="domain" description="C2H2-type" evidence="2">
    <location>
        <begin position="926"/>
        <end position="949"/>
    </location>
</feature>
<name>A0A0G2F2P7_PHACM</name>
<proteinExistence type="predicted"/>
<feature type="compositionally biased region" description="Low complexity" evidence="1">
    <location>
        <begin position="874"/>
        <end position="888"/>
    </location>
</feature>
<evidence type="ECO:0000313" key="4">
    <source>
        <dbReference type="Proteomes" id="UP000053317"/>
    </source>
</evidence>
<feature type="compositionally biased region" description="Polar residues" evidence="1">
    <location>
        <begin position="558"/>
        <end position="577"/>
    </location>
</feature>
<feature type="region of interest" description="Disordered" evidence="1">
    <location>
        <begin position="834"/>
        <end position="911"/>
    </location>
</feature>
<feature type="compositionally biased region" description="Polar residues" evidence="1">
    <location>
        <begin position="256"/>
        <end position="267"/>
    </location>
</feature>
<feature type="compositionally biased region" description="Basic residues" evidence="1">
    <location>
        <begin position="228"/>
        <end position="237"/>
    </location>
</feature>
<feature type="region of interest" description="Disordered" evidence="1">
    <location>
        <begin position="83"/>
        <end position="132"/>
    </location>
</feature>
<dbReference type="AlphaFoldDB" id="A0A0G2F2P7"/>
<evidence type="ECO:0000259" key="2">
    <source>
        <dbReference type="PROSITE" id="PS00028"/>
    </source>
</evidence>
<feature type="compositionally biased region" description="Low complexity" evidence="1">
    <location>
        <begin position="315"/>
        <end position="325"/>
    </location>
</feature>
<organism evidence="3 4">
    <name type="scientific">Phaeomoniella chlamydospora</name>
    <name type="common">Phaeoacremonium chlamydosporum</name>
    <dbReference type="NCBI Taxonomy" id="158046"/>
    <lineage>
        <taxon>Eukaryota</taxon>
        <taxon>Fungi</taxon>
        <taxon>Dikarya</taxon>
        <taxon>Ascomycota</taxon>
        <taxon>Pezizomycotina</taxon>
        <taxon>Eurotiomycetes</taxon>
        <taxon>Chaetothyriomycetidae</taxon>
        <taxon>Phaeomoniellales</taxon>
        <taxon>Phaeomoniellaceae</taxon>
        <taxon>Phaeomoniella</taxon>
    </lineage>
</organism>
<feature type="compositionally biased region" description="Polar residues" evidence="1">
    <location>
        <begin position="532"/>
        <end position="542"/>
    </location>
</feature>
<evidence type="ECO:0000313" key="3">
    <source>
        <dbReference type="EMBL" id="KKY28551.1"/>
    </source>
</evidence>
<evidence type="ECO:0000256" key="1">
    <source>
        <dbReference type="SAM" id="MobiDB-lite"/>
    </source>
</evidence>
<feature type="compositionally biased region" description="Polar residues" evidence="1">
    <location>
        <begin position="153"/>
        <end position="163"/>
    </location>
</feature>
<feature type="compositionally biased region" description="Polar residues" evidence="1">
    <location>
        <begin position="850"/>
        <end position="871"/>
    </location>
</feature>
<accession>A0A0G2F2P7</accession>
<keyword evidence="4" id="KW-1185">Reference proteome</keyword>
<feature type="region of interest" description="Disordered" evidence="1">
    <location>
        <begin position="145"/>
        <end position="170"/>
    </location>
</feature>
<feature type="compositionally biased region" description="Polar residues" evidence="1">
    <location>
        <begin position="192"/>
        <end position="207"/>
    </location>
</feature>
<reference evidence="3 4" key="2">
    <citation type="submission" date="2015-05" db="EMBL/GenBank/DDBJ databases">
        <authorList>
            <person name="Morales-Cruz A."/>
            <person name="Amrine K.C."/>
            <person name="Cantu D."/>
        </authorList>
    </citation>
    <scope>NUCLEOTIDE SEQUENCE [LARGE SCALE GENOMIC DNA]</scope>
    <source>
        <strain evidence="3">UCRPC4</strain>
    </source>
</reference>
<feature type="region of interest" description="Disordered" evidence="1">
    <location>
        <begin position="183"/>
        <end position="274"/>
    </location>
</feature>
<sequence length="1158" mass="125520">MLPRPLSLTPRIRGDQLKKVHRTITLDNRHITFLVPSQGTIAAAAATLTAAANQYNQSKSGSTQQPKYVPPAYSQNAEFASRAGNVNSNNTPSAEGIRPTSPYTARQTKQSTLQSAPNPNSSSETYGRVTPAEIHRRANAAIFEGTSRIPVENQPSNTVSASMPTFIDPSEVFNPYHYELEKRRREETTETVTQAQHSANSSAQPTQHLLHGQNIDDQVTKPQDAKPKKPRKPREKKPRQSEPGSKSKVQPPAANQAPTVQTQSSPSVDIANEMKSMIEKMREWKSKDPKLFQSLWDDMKKGSVASASTLVQGQSTDAATSSKAADNPKPSQSSSAIQNKSVPPPSADDIAQTSGPIKFSTPAVGSRSTQSNQISLDDAVSSTSQTKSPAQPGLAQRAANTSAKITKANATPAPPTPPTPSVSSQNVLSQPLPPLSSRGGTIWPEDKRKALAEAAATALNTDPANNGKHITPNDIRQIISENPSYIELCRRLENKGLVFQRSGFARHLLSSVPDLTSASSPQQGAPVITSAPISLQSQSPVTSVMAREASVPGKESPQIPSQTQRIAKSSKASVSQKTGKKSTVPEPPPGSKAAMARKRNFSEIVDLSQLSDYEDDDPVLKQQRLSSPVPEVPGPPAPYSQPMSAAPLQFSTVYPPHQYPHPNIPGPANHVLMHSSAVPPQHLGFGRQAQQKRSQNFVPVVKTLDQKEALKKAYYNPKTVARDILIAAGRHPTERPLNYHLATIISRVPSLAATSQADLSTFDWDSIDPGGPPMPRVEEVDIDNAPPKFPLRAKTAIPDSARPRQGGQHATTALKSIVDPNDILAAQLSLSSGRHQRLSGSQAPKPVLSSRLSDVIQDSRSTDPTTPQNRILRSISPQSSMTSGPSSGPRHRGRPPGSKNKQPPTKGPIVSINVSEPAPEFPTFRCEWRACLVDLHNLAKLRKHVAQVHKPLGDADKHECWWRRCPYIQRDPVDDTLQTKQFDTKEEWIAHVEHEHLSPIARKLGDGPSDKHVGKATTPNPDFSRFAYDTKLASAKHPQIIEQQRKQFTSDRNGRRVTPISSIQSNKDLPTDPVTLPAEEPGLFRTYIKTHTGDKGGGKHTAAEELLRAIKWRKEHVGPGIDKGGATLVTPEVAATLIGDENIARIAEDNEGSDDDLV</sequence>
<feature type="region of interest" description="Disordered" evidence="1">
    <location>
        <begin position="782"/>
        <end position="815"/>
    </location>
</feature>
<dbReference type="OrthoDB" id="5424797at2759"/>